<dbReference type="EMBL" id="AMCV02000001">
    <property type="protein sequence ID" value="TDZ26467.1"/>
    <property type="molecule type" value="Genomic_DNA"/>
</dbReference>
<evidence type="ECO:0000256" key="1">
    <source>
        <dbReference type="SAM" id="MobiDB-lite"/>
    </source>
</evidence>
<proteinExistence type="predicted"/>
<feature type="compositionally biased region" description="Low complexity" evidence="1">
    <location>
        <begin position="33"/>
        <end position="47"/>
    </location>
</feature>
<accession>A0A484G9X1</accession>
<evidence type="ECO:0000313" key="3">
    <source>
        <dbReference type="EMBL" id="TDZ26467.1"/>
    </source>
</evidence>
<keyword evidence="2" id="KW-0472">Membrane</keyword>
<organism evidence="3 4">
    <name type="scientific">Colletotrichum orbiculare (strain 104-T / ATCC 96160 / CBS 514.97 / LARS 414 / MAFF 240422)</name>
    <name type="common">Cucumber anthracnose fungus</name>
    <name type="synonym">Colletotrichum lagenarium</name>
    <dbReference type="NCBI Taxonomy" id="1213857"/>
    <lineage>
        <taxon>Eukaryota</taxon>
        <taxon>Fungi</taxon>
        <taxon>Dikarya</taxon>
        <taxon>Ascomycota</taxon>
        <taxon>Pezizomycotina</taxon>
        <taxon>Sordariomycetes</taxon>
        <taxon>Hypocreomycetidae</taxon>
        <taxon>Glomerellales</taxon>
        <taxon>Glomerellaceae</taxon>
        <taxon>Colletotrichum</taxon>
        <taxon>Colletotrichum orbiculare species complex</taxon>
    </lineage>
</organism>
<keyword evidence="2" id="KW-1133">Transmembrane helix</keyword>
<dbReference type="Proteomes" id="UP000014480">
    <property type="component" value="Unassembled WGS sequence"/>
</dbReference>
<sequence length="323" mass="34680">MSGLNYFKPAVSVVGTVAILTVAWFVFKARPTTTGRRTGPRVTNGRPVDPEQGHPERPPLRRSSERRSRFREELTSSDEDSETRGLLHVRVNNSDDDSEARSLITEDVNSSGEDSETRRLIPEDVNNSDEDLSTIAEESDSGSSGRPSDQRVIDAGLENKKCLYPGCTIRGLDAINCRHGDTSGNGSSEDGVHLDSVFETSLVAASDTSRPLLDDVDGASSLSDTCHPPQRTVVDPVVLNGTVLTPRIILTPDATAMKGGSSTWVAVEVSAELSSLGIFAPEVYATGSGAAVTESARRRIEDQHGCFYDVDVDFIGTDAPEPC</sequence>
<evidence type="ECO:0000256" key="2">
    <source>
        <dbReference type="SAM" id="Phobius"/>
    </source>
</evidence>
<protein>
    <submittedName>
        <fullName evidence="3">Uncharacterized protein</fullName>
    </submittedName>
</protein>
<evidence type="ECO:0000313" key="4">
    <source>
        <dbReference type="Proteomes" id="UP000014480"/>
    </source>
</evidence>
<comment type="caution">
    <text evidence="3">The sequence shown here is derived from an EMBL/GenBank/DDBJ whole genome shotgun (WGS) entry which is preliminary data.</text>
</comment>
<feature type="compositionally biased region" description="Acidic residues" evidence="1">
    <location>
        <begin position="126"/>
        <end position="140"/>
    </location>
</feature>
<feature type="transmembrane region" description="Helical" evidence="2">
    <location>
        <begin position="6"/>
        <end position="27"/>
    </location>
</feature>
<dbReference type="AlphaFoldDB" id="A0A484G9X1"/>
<name>A0A484G9X1_COLOR</name>
<gene>
    <name evidence="3" type="ORF">Cob_v000770</name>
</gene>
<reference evidence="4" key="2">
    <citation type="journal article" date="2019" name="Mol. Plant Microbe Interact.">
        <title>Genome sequence resources for four phytopathogenic fungi from the Colletotrichum orbiculare species complex.</title>
        <authorList>
            <person name="Gan P."/>
            <person name="Tsushima A."/>
            <person name="Narusaka M."/>
            <person name="Narusaka Y."/>
            <person name="Takano Y."/>
            <person name="Kubo Y."/>
            <person name="Shirasu K."/>
        </authorList>
    </citation>
    <scope>GENOME REANNOTATION</scope>
    <source>
        <strain evidence="4">104-T / ATCC 96160 / CBS 514.97 / LARS 414 / MAFF 240422</strain>
    </source>
</reference>
<feature type="region of interest" description="Disordered" evidence="1">
    <location>
        <begin position="33"/>
        <end position="150"/>
    </location>
</feature>
<keyword evidence="2" id="KW-0812">Transmembrane</keyword>
<keyword evidence="4" id="KW-1185">Reference proteome</keyword>
<feature type="compositionally biased region" description="Basic and acidic residues" evidence="1">
    <location>
        <begin position="48"/>
        <end position="74"/>
    </location>
</feature>
<reference evidence="4" key="1">
    <citation type="journal article" date="2013" name="New Phytol.">
        <title>Comparative genomic and transcriptomic analyses reveal the hemibiotrophic stage shift of Colletotrichum fungi.</title>
        <authorList>
            <person name="Gan P."/>
            <person name="Ikeda K."/>
            <person name="Irieda H."/>
            <person name="Narusaka M."/>
            <person name="O'Connell R.J."/>
            <person name="Narusaka Y."/>
            <person name="Takano Y."/>
            <person name="Kubo Y."/>
            <person name="Shirasu K."/>
        </authorList>
    </citation>
    <scope>NUCLEOTIDE SEQUENCE [LARGE SCALE GENOMIC DNA]</scope>
    <source>
        <strain evidence="4">104-T / ATCC 96160 / CBS 514.97 / LARS 414 / MAFF 240422</strain>
    </source>
</reference>